<protein>
    <submittedName>
        <fullName evidence="9">Predicted arabinose efflux permease, MFS family</fullName>
    </submittedName>
</protein>
<comment type="subcellular location">
    <subcellularLocation>
        <location evidence="1">Cell membrane</location>
        <topology evidence="1">Multi-pass membrane protein</topology>
    </subcellularLocation>
</comment>
<dbReference type="SUPFAM" id="SSF103473">
    <property type="entry name" value="MFS general substrate transporter"/>
    <property type="match status" value="1"/>
</dbReference>
<dbReference type="CDD" id="cd06173">
    <property type="entry name" value="MFS_MefA_like"/>
    <property type="match status" value="1"/>
</dbReference>
<dbReference type="InterPro" id="IPR010290">
    <property type="entry name" value="TM_effector"/>
</dbReference>
<dbReference type="OrthoDB" id="9775268at2"/>
<evidence type="ECO:0000256" key="5">
    <source>
        <dbReference type="ARBA" id="ARBA00022989"/>
    </source>
</evidence>
<evidence type="ECO:0000259" key="8">
    <source>
        <dbReference type="PROSITE" id="PS50850"/>
    </source>
</evidence>
<evidence type="ECO:0000256" key="2">
    <source>
        <dbReference type="ARBA" id="ARBA00022448"/>
    </source>
</evidence>
<dbReference type="PANTHER" id="PTHR23513:SF11">
    <property type="entry name" value="STAPHYLOFERRIN A TRANSPORTER"/>
    <property type="match status" value="1"/>
</dbReference>
<gene>
    <name evidence="9" type="ORF">SAMN06272739_2846</name>
</gene>
<feature type="transmembrane region" description="Helical" evidence="7">
    <location>
        <begin position="293"/>
        <end position="311"/>
    </location>
</feature>
<keyword evidence="6 7" id="KW-0472">Membrane</keyword>
<evidence type="ECO:0000313" key="10">
    <source>
        <dbReference type="Proteomes" id="UP000219482"/>
    </source>
</evidence>
<dbReference type="Proteomes" id="UP000219482">
    <property type="component" value="Unassembled WGS sequence"/>
</dbReference>
<keyword evidence="10" id="KW-1185">Reference proteome</keyword>
<dbReference type="PANTHER" id="PTHR23513">
    <property type="entry name" value="INTEGRAL MEMBRANE EFFLUX PROTEIN-RELATED"/>
    <property type="match status" value="1"/>
</dbReference>
<feature type="transmembrane region" description="Helical" evidence="7">
    <location>
        <begin position="228"/>
        <end position="251"/>
    </location>
</feature>
<dbReference type="Gene3D" id="1.20.1250.20">
    <property type="entry name" value="MFS general substrate transporter like domains"/>
    <property type="match status" value="1"/>
</dbReference>
<keyword evidence="5 7" id="KW-1133">Transmembrane helix</keyword>
<feature type="transmembrane region" description="Helical" evidence="7">
    <location>
        <begin position="317"/>
        <end position="339"/>
    </location>
</feature>
<dbReference type="AlphaFoldDB" id="A0A286GZE7"/>
<dbReference type="InterPro" id="IPR036259">
    <property type="entry name" value="MFS_trans_sf"/>
</dbReference>
<feature type="transmembrane region" description="Helical" evidence="7">
    <location>
        <begin position="50"/>
        <end position="71"/>
    </location>
</feature>
<evidence type="ECO:0000256" key="3">
    <source>
        <dbReference type="ARBA" id="ARBA00022475"/>
    </source>
</evidence>
<feature type="transmembrane region" description="Helical" evidence="7">
    <location>
        <begin position="379"/>
        <end position="402"/>
    </location>
</feature>
<feature type="transmembrane region" description="Helical" evidence="7">
    <location>
        <begin position="108"/>
        <end position="125"/>
    </location>
</feature>
<proteinExistence type="predicted"/>
<accession>A0A286GZE7</accession>
<feature type="transmembrane region" description="Helical" evidence="7">
    <location>
        <begin position="263"/>
        <end position="281"/>
    </location>
</feature>
<sequence length="453" mass="47453">MQDPGTGSFRALRVRNFRIYASANLVSLTGTWMQRIGQDWLVLQLSGDSGVALGLITALQFGPSLLLSMYGGVLADRYEKRRTLLICQALMGLLALVLAILVATDAVALWHVFALAAGLGSVAAIDLPVRQAFVSEMVGSALLTNAVSLNSTIFNGARLVGPAVAGLLIGASSGNTAPAFFVNAASFAFTIAALAGMRASELRPSTPVARAKGQLREGLRYTRAHPDLLLAMGLAFVIGTFGFNYQVTIALMAREQFGLGAEAFGLLSTTFAVGSLTGALLSTRRSVRPRQRFLVISAVVFGLFTVVAGLMPGYASFALLLVPTGAAALVFSVANNSFVQLGVDPQMRGRVMALYFMSFMGGTPVGAPLIGWISEHLGAPWGLILGGAVCVVAGLGAAAWLARGRRVRLEGALRPPRLRLRVGAPGTRVPSARLRAAAEAAEEQTTGPQNLGR</sequence>
<reference evidence="10" key="1">
    <citation type="submission" date="2017-09" db="EMBL/GenBank/DDBJ databases">
        <authorList>
            <person name="Varghese N."/>
            <person name="Submissions S."/>
        </authorList>
    </citation>
    <scope>NUCLEOTIDE SEQUENCE [LARGE SCALE GENOMIC DNA]</scope>
    <source>
        <strain evidence="10">DSM 44270</strain>
    </source>
</reference>
<organism evidence="9 10">
    <name type="scientific">Blastococcus haudaquaticus</name>
    <dbReference type="NCBI Taxonomy" id="1938745"/>
    <lineage>
        <taxon>Bacteria</taxon>
        <taxon>Bacillati</taxon>
        <taxon>Actinomycetota</taxon>
        <taxon>Actinomycetes</taxon>
        <taxon>Geodermatophilales</taxon>
        <taxon>Geodermatophilaceae</taxon>
        <taxon>Blastococcus</taxon>
    </lineage>
</organism>
<evidence type="ECO:0000256" key="1">
    <source>
        <dbReference type="ARBA" id="ARBA00004651"/>
    </source>
</evidence>
<keyword evidence="2" id="KW-0813">Transport</keyword>
<dbReference type="Pfam" id="PF05977">
    <property type="entry name" value="MFS_3"/>
    <property type="match status" value="1"/>
</dbReference>
<evidence type="ECO:0000256" key="4">
    <source>
        <dbReference type="ARBA" id="ARBA00022692"/>
    </source>
</evidence>
<keyword evidence="3" id="KW-1003">Cell membrane</keyword>
<evidence type="ECO:0000313" key="9">
    <source>
        <dbReference type="EMBL" id="SOE00893.1"/>
    </source>
</evidence>
<feature type="domain" description="Major facilitator superfamily (MFS) profile" evidence="8">
    <location>
        <begin position="228"/>
        <end position="453"/>
    </location>
</feature>
<dbReference type="PROSITE" id="PS50850">
    <property type="entry name" value="MFS"/>
    <property type="match status" value="1"/>
</dbReference>
<feature type="transmembrane region" description="Helical" evidence="7">
    <location>
        <begin position="83"/>
        <end position="102"/>
    </location>
</feature>
<evidence type="ECO:0000256" key="7">
    <source>
        <dbReference type="SAM" id="Phobius"/>
    </source>
</evidence>
<feature type="transmembrane region" description="Helical" evidence="7">
    <location>
        <begin position="351"/>
        <end position="373"/>
    </location>
</feature>
<feature type="transmembrane region" description="Helical" evidence="7">
    <location>
        <begin position="177"/>
        <end position="197"/>
    </location>
</feature>
<name>A0A286GZE7_9ACTN</name>
<dbReference type="GO" id="GO:0005886">
    <property type="term" value="C:plasma membrane"/>
    <property type="evidence" value="ECO:0007669"/>
    <property type="project" value="UniProtKB-SubCell"/>
</dbReference>
<dbReference type="InterPro" id="IPR020846">
    <property type="entry name" value="MFS_dom"/>
</dbReference>
<dbReference type="GO" id="GO:0022857">
    <property type="term" value="F:transmembrane transporter activity"/>
    <property type="evidence" value="ECO:0007669"/>
    <property type="project" value="InterPro"/>
</dbReference>
<evidence type="ECO:0000256" key="6">
    <source>
        <dbReference type="ARBA" id="ARBA00023136"/>
    </source>
</evidence>
<feature type="transmembrane region" description="Helical" evidence="7">
    <location>
        <begin position="137"/>
        <end position="157"/>
    </location>
</feature>
<keyword evidence="4 7" id="KW-0812">Transmembrane</keyword>
<dbReference type="EMBL" id="OCNK01000003">
    <property type="protein sequence ID" value="SOE00893.1"/>
    <property type="molecule type" value="Genomic_DNA"/>
</dbReference>